<protein>
    <submittedName>
        <fullName evidence="2">Glycerophosphoryl diester phosphodiesterase</fullName>
    </submittedName>
</protein>
<name>A0A315Z0Y6_SEDFL</name>
<evidence type="ECO:0000313" key="3">
    <source>
        <dbReference type="Proteomes" id="UP000245535"/>
    </source>
</evidence>
<dbReference type="Proteomes" id="UP000245535">
    <property type="component" value="Unassembled WGS sequence"/>
</dbReference>
<dbReference type="OrthoDB" id="384721at2"/>
<dbReference type="Gene3D" id="3.20.20.190">
    <property type="entry name" value="Phosphatidylinositol (PI) phosphodiesterase"/>
    <property type="match status" value="1"/>
</dbReference>
<sequence>MRNLSILIFLFLSLIFFSCSFESSTQRPRVQGHRGCRGIYPENTLPAFQKAIELGVNTLEMDVVISKDHQVVLSHEPFFNHEISLTPEGKIISEGAEKSHNLYQMSYEEIKKYDVGKKNHPRFPEQINFAVEKPLLGDVFEMVERVCTENNIKEPEYNIEIKRVPQQDGVYHPDVNTYADLVVTEINRYGKNDKVILQSFDIETLKVLKKKYPQFRLALLVENSRSIADNINELGFIPWAYSPDYVYLNKHVFDFAKKNNVKIIPWTVNKVDDIKKVMEYPVYSIISDYPDRVIELIATKY</sequence>
<feature type="domain" description="GP-PDE" evidence="1">
    <location>
        <begin position="28"/>
        <end position="297"/>
    </location>
</feature>
<dbReference type="PANTHER" id="PTHR46211">
    <property type="entry name" value="GLYCEROPHOSPHORYL DIESTER PHOSPHODIESTERASE"/>
    <property type="match status" value="1"/>
</dbReference>
<keyword evidence="3" id="KW-1185">Reference proteome</keyword>
<dbReference type="PROSITE" id="PS51704">
    <property type="entry name" value="GP_PDE"/>
    <property type="match status" value="1"/>
</dbReference>
<dbReference type="SUPFAM" id="SSF51695">
    <property type="entry name" value="PLC-like phosphodiesterases"/>
    <property type="match status" value="1"/>
</dbReference>
<accession>A0A315Z0Y6</accession>
<dbReference type="GO" id="GO:0008081">
    <property type="term" value="F:phosphoric diester hydrolase activity"/>
    <property type="evidence" value="ECO:0007669"/>
    <property type="project" value="InterPro"/>
</dbReference>
<dbReference type="GO" id="GO:0006629">
    <property type="term" value="P:lipid metabolic process"/>
    <property type="evidence" value="ECO:0007669"/>
    <property type="project" value="InterPro"/>
</dbReference>
<evidence type="ECO:0000259" key="1">
    <source>
        <dbReference type="PROSITE" id="PS51704"/>
    </source>
</evidence>
<evidence type="ECO:0000313" key="2">
    <source>
        <dbReference type="EMBL" id="PWJ36084.1"/>
    </source>
</evidence>
<dbReference type="InterPro" id="IPR030395">
    <property type="entry name" value="GP_PDE_dom"/>
</dbReference>
<dbReference type="PANTHER" id="PTHR46211:SF14">
    <property type="entry name" value="GLYCEROPHOSPHODIESTER PHOSPHODIESTERASE"/>
    <property type="match status" value="1"/>
</dbReference>
<gene>
    <name evidence="2" type="ORF">BC781_109100</name>
</gene>
<dbReference type="AlphaFoldDB" id="A0A315Z0Y6"/>
<dbReference type="InterPro" id="IPR017946">
    <property type="entry name" value="PLC-like_Pdiesterase_TIM-brl"/>
</dbReference>
<organism evidence="2 3">
    <name type="scientific">Sediminitomix flava</name>
    <dbReference type="NCBI Taxonomy" id="379075"/>
    <lineage>
        <taxon>Bacteria</taxon>
        <taxon>Pseudomonadati</taxon>
        <taxon>Bacteroidota</taxon>
        <taxon>Cytophagia</taxon>
        <taxon>Cytophagales</taxon>
        <taxon>Flammeovirgaceae</taxon>
        <taxon>Sediminitomix</taxon>
    </lineage>
</organism>
<dbReference type="PROSITE" id="PS51257">
    <property type="entry name" value="PROKAR_LIPOPROTEIN"/>
    <property type="match status" value="1"/>
</dbReference>
<dbReference type="Pfam" id="PF03009">
    <property type="entry name" value="GDPD"/>
    <property type="match status" value="1"/>
</dbReference>
<dbReference type="EMBL" id="QGDO01000009">
    <property type="protein sequence ID" value="PWJ36084.1"/>
    <property type="molecule type" value="Genomic_DNA"/>
</dbReference>
<proteinExistence type="predicted"/>
<reference evidence="2 3" key="1">
    <citation type="submission" date="2018-03" db="EMBL/GenBank/DDBJ databases">
        <title>Genomic Encyclopedia of Archaeal and Bacterial Type Strains, Phase II (KMG-II): from individual species to whole genera.</title>
        <authorList>
            <person name="Goeker M."/>
        </authorList>
    </citation>
    <scope>NUCLEOTIDE SEQUENCE [LARGE SCALE GENOMIC DNA]</scope>
    <source>
        <strain evidence="2 3">DSM 28229</strain>
    </source>
</reference>
<comment type="caution">
    <text evidence="2">The sequence shown here is derived from an EMBL/GenBank/DDBJ whole genome shotgun (WGS) entry which is preliminary data.</text>
</comment>